<dbReference type="EMBL" id="WKPJ01000004">
    <property type="protein sequence ID" value="MSA88706.1"/>
    <property type="molecule type" value="Genomic_DNA"/>
</dbReference>
<evidence type="ECO:0000313" key="2">
    <source>
        <dbReference type="EMBL" id="MSA88706.1"/>
    </source>
</evidence>
<dbReference type="OrthoDB" id="2194123at2"/>
<sequence>MKTRNAVLLTGVGMMLLAAGIILLKSDPQFVKSLPALPYLCIGLGAGVFGHGLGELISRQTVKNNPEIQKQMQIDRQDERNQMIANKAKGKAYDAMLYVFGALMVTYALMNADLFVILSFVIAYLCVVGISIYYRLKFDKEM</sequence>
<dbReference type="Pfam" id="PF09946">
    <property type="entry name" value="DUF2178"/>
    <property type="match status" value="1"/>
</dbReference>
<evidence type="ECO:0000313" key="4">
    <source>
        <dbReference type="Proteomes" id="UP000433575"/>
    </source>
</evidence>
<keyword evidence="5" id="KW-1185">Reference proteome</keyword>
<proteinExistence type="predicted"/>
<dbReference type="AlphaFoldDB" id="A0A6N7S5U6"/>
<feature type="transmembrane region" description="Helical" evidence="1">
    <location>
        <begin position="92"/>
        <end position="110"/>
    </location>
</feature>
<keyword evidence="1" id="KW-0472">Membrane</keyword>
<evidence type="ECO:0000256" key="1">
    <source>
        <dbReference type="SAM" id="Phobius"/>
    </source>
</evidence>
<dbReference type="Proteomes" id="UP000480929">
    <property type="component" value="Unassembled WGS sequence"/>
</dbReference>
<protein>
    <recommendedName>
        <fullName evidence="6">DUF2178 domain-containing protein</fullName>
    </recommendedName>
</protein>
<gene>
    <name evidence="3" type="ORF">GKD88_03870</name>
    <name evidence="2" type="ORF">GKE08_05140</name>
</gene>
<dbReference type="InterPro" id="IPR019235">
    <property type="entry name" value="DUF2178_TM"/>
</dbReference>
<name>A0A6N7S5U6_9FIRM</name>
<comment type="caution">
    <text evidence="2">The sequence shown here is derived from an EMBL/GenBank/DDBJ whole genome shotgun (WGS) entry which is preliminary data.</text>
</comment>
<dbReference type="RefSeq" id="WP_154238199.1">
    <property type="nucleotide sequence ID" value="NZ_CAUFAO010000005.1"/>
</dbReference>
<reference evidence="4 5" key="1">
    <citation type="journal article" date="2019" name="Nat. Med.">
        <title>A library of human gut bacterial isolates paired with longitudinal multiomics data enables mechanistic microbiome research.</title>
        <authorList>
            <person name="Poyet M."/>
            <person name="Groussin M."/>
            <person name="Gibbons S.M."/>
            <person name="Avila-Pacheco J."/>
            <person name="Jiang X."/>
            <person name="Kearney S.M."/>
            <person name="Perrotta A.R."/>
            <person name="Berdy B."/>
            <person name="Zhao S."/>
            <person name="Lieberman T.D."/>
            <person name="Swanson P.K."/>
            <person name="Smith M."/>
            <person name="Roesemann S."/>
            <person name="Alexander J.E."/>
            <person name="Rich S.A."/>
            <person name="Livny J."/>
            <person name="Vlamakis H."/>
            <person name="Clish C."/>
            <person name="Bullock K."/>
            <person name="Deik A."/>
            <person name="Scott J."/>
            <person name="Pierce K.A."/>
            <person name="Xavier R.J."/>
            <person name="Alm E.J."/>
        </authorList>
    </citation>
    <scope>NUCLEOTIDE SEQUENCE [LARGE SCALE GENOMIC DNA]</scope>
    <source>
        <strain evidence="2 4">BIOML-A4</strain>
        <strain evidence="3 5">BIOML-A5</strain>
    </source>
</reference>
<dbReference type="Proteomes" id="UP000433575">
    <property type="component" value="Unassembled WGS sequence"/>
</dbReference>
<dbReference type="EMBL" id="WKPI01000003">
    <property type="protein sequence ID" value="MSC32253.1"/>
    <property type="molecule type" value="Genomic_DNA"/>
</dbReference>
<feature type="transmembrane region" description="Helical" evidence="1">
    <location>
        <begin position="116"/>
        <end position="136"/>
    </location>
</feature>
<feature type="transmembrane region" description="Helical" evidence="1">
    <location>
        <begin position="36"/>
        <end position="54"/>
    </location>
</feature>
<accession>A0A6N7S5U6</accession>
<organism evidence="2 4">
    <name type="scientific">Holdemania massiliensis</name>
    <dbReference type="NCBI Taxonomy" id="1468449"/>
    <lineage>
        <taxon>Bacteria</taxon>
        <taxon>Bacillati</taxon>
        <taxon>Bacillota</taxon>
        <taxon>Erysipelotrichia</taxon>
        <taxon>Erysipelotrichales</taxon>
        <taxon>Erysipelotrichaceae</taxon>
        <taxon>Holdemania</taxon>
    </lineage>
</organism>
<evidence type="ECO:0008006" key="6">
    <source>
        <dbReference type="Google" id="ProtNLM"/>
    </source>
</evidence>
<feature type="transmembrane region" description="Helical" evidence="1">
    <location>
        <begin position="7"/>
        <end position="24"/>
    </location>
</feature>
<evidence type="ECO:0000313" key="5">
    <source>
        <dbReference type="Proteomes" id="UP000480929"/>
    </source>
</evidence>
<evidence type="ECO:0000313" key="3">
    <source>
        <dbReference type="EMBL" id="MSC32253.1"/>
    </source>
</evidence>
<keyword evidence="1" id="KW-1133">Transmembrane helix</keyword>
<keyword evidence="1" id="KW-0812">Transmembrane</keyword>